<accession>A0ABN8IUN0</accession>
<dbReference type="Proteomes" id="UP000837857">
    <property type="component" value="Chromosome 30"/>
</dbReference>
<sequence length="185" mass="19721">MHQKFKFRWCCSKVPITGINSAIIVFGRVARWGAGGARCGGRAGDRVAALAGTQPTSAAHARLLVKAANTPLVDILFHRVPLGKIYVISKRDRETIGLRLDSECVIRGAASGSGAARAGLPPPSPPRWAVTEVNNRALDLLKGGEEEVNRLSLHGSEASLIIQPAPLVKKLRAALKANKSLLPLR</sequence>
<protein>
    <submittedName>
        <fullName evidence="1">Uncharacterized protein</fullName>
    </submittedName>
</protein>
<evidence type="ECO:0000313" key="2">
    <source>
        <dbReference type="Proteomes" id="UP000837857"/>
    </source>
</evidence>
<proteinExistence type="predicted"/>
<feature type="non-terminal residue" evidence="1">
    <location>
        <position position="1"/>
    </location>
</feature>
<evidence type="ECO:0000313" key="1">
    <source>
        <dbReference type="EMBL" id="CAH2064522.1"/>
    </source>
</evidence>
<reference evidence="1" key="1">
    <citation type="submission" date="2022-03" db="EMBL/GenBank/DDBJ databases">
        <authorList>
            <person name="Martin H S."/>
        </authorList>
    </citation>
    <scope>NUCLEOTIDE SEQUENCE</scope>
</reference>
<keyword evidence="2" id="KW-1185">Reference proteome</keyword>
<organism evidence="1 2">
    <name type="scientific">Iphiclides podalirius</name>
    <name type="common">scarce swallowtail</name>
    <dbReference type="NCBI Taxonomy" id="110791"/>
    <lineage>
        <taxon>Eukaryota</taxon>
        <taxon>Metazoa</taxon>
        <taxon>Ecdysozoa</taxon>
        <taxon>Arthropoda</taxon>
        <taxon>Hexapoda</taxon>
        <taxon>Insecta</taxon>
        <taxon>Pterygota</taxon>
        <taxon>Neoptera</taxon>
        <taxon>Endopterygota</taxon>
        <taxon>Lepidoptera</taxon>
        <taxon>Glossata</taxon>
        <taxon>Ditrysia</taxon>
        <taxon>Papilionoidea</taxon>
        <taxon>Papilionidae</taxon>
        <taxon>Papilioninae</taxon>
        <taxon>Iphiclides</taxon>
    </lineage>
</organism>
<name>A0ABN8IUN0_9NEOP</name>
<gene>
    <name evidence="1" type="ORF">IPOD504_LOCUS12784</name>
</gene>
<dbReference type="EMBL" id="OW152842">
    <property type="protein sequence ID" value="CAH2064522.1"/>
    <property type="molecule type" value="Genomic_DNA"/>
</dbReference>